<evidence type="ECO:0000256" key="3">
    <source>
        <dbReference type="ARBA" id="ARBA00022598"/>
    </source>
</evidence>
<dbReference type="Proteomes" id="UP000011648">
    <property type="component" value="Unassembled WGS sequence"/>
</dbReference>
<accession>M0AEK7</accession>
<name>M0AEK7_9EURY</name>
<keyword evidence="5 6" id="KW-0067">ATP-binding</keyword>
<keyword evidence="9" id="KW-1185">Reference proteome</keyword>
<evidence type="ECO:0000256" key="5">
    <source>
        <dbReference type="ARBA" id="ARBA00022840"/>
    </source>
</evidence>
<dbReference type="InterPro" id="IPR013815">
    <property type="entry name" value="ATP_grasp_subdomain_1"/>
</dbReference>
<dbReference type="OrthoDB" id="18103at2157"/>
<evidence type="ECO:0000256" key="2">
    <source>
        <dbReference type="ARBA" id="ARBA00012957"/>
    </source>
</evidence>
<evidence type="ECO:0000313" key="9">
    <source>
        <dbReference type="Proteomes" id="UP000011648"/>
    </source>
</evidence>
<keyword evidence="4 6" id="KW-0547">Nucleotide-binding</keyword>
<comment type="catalytic activity">
    <reaction evidence="1">
        <text>acetate + ATP + CoA = acetyl-CoA + ADP + phosphate</text>
        <dbReference type="Rhea" id="RHEA:15081"/>
        <dbReference type="ChEBI" id="CHEBI:30089"/>
        <dbReference type="ChEBI" id="CHEBI:30616"/>
        <dbReference type="ChEBI" id="CHEBI:43474"/>
        <dbReference type="ChEBI" id="CHEBI:57287"/>
        <dbReference type="ChEBI" id="CHEBI:57288"/>
        <dbReference type="ChEBI" id="CHEBI:456216"/>
        <dbReference type="EC" id="6.2.1.13"/>
    </reaction>
</comment>
<dbReference type="PATRIC" id="fig|1230458.4.peg.65"/>
<evidence type="ECO:0000256" key="1">
    <source>
        <dbReference type="ARBA" id="ARBA00001619"/>
    </source>
</evidence>
<dbReference type="EC" id="6.2.1.13" evidence="2"/>
<proteinExistence type="predicted"/>
<dbReference type="GO" id="GO:0046872">
    <property type="term" value="F:metal ion binding"/>
    <property type="evidence" value="ECO:0007669"/>
    <property type="project" value="InterPro"/>
</dbReference>
<comment type="caution">
    <text evidence="8">The sequence shown here is derived from an EMBL/GenBank/DDBJ whole genome shotgun (WGS) entry which is preliminary data.</text>
</comment>
<evidence type="ECO:0000256" key="6">
    <source>
        <dbReference type="PROSITE-ProRule" id="PRU00409"/>
    </source>
</evidence>
<dbReference type="GO" id="GO:0043758">
    <property type="term" value="F:acetate-CoA ligase (ADP-forming) activity"/>
    <property type="evidence" value="ECO:0007669"/>
    <property type="project" value="UniProtKB-EC"/>
</dbReference>
<protein>
    <recommendedName>
        <fullName evidence="2">acetate--CoA ligase (ADP-forming)</fullName>
        <ecNumber evidence="2">6.2.1.13</ecNumber>
    </recommendedName>
</protein>
<dbReference type="PANTHER" id="PTHR43334:SF1">
    <property type="entry name" value="3-HYDROXYPROPIONATE--COA LIGASE [ADP-FORMING]"/>
    <property type="match status" value="1"/>
</dbReference>
<dbReference type="PANTHER" id="PTHR43334">
    <property type="entry name" value="ACETATE--COA LIGASE [ADP-FORMING]"/>
    <property type="match status" value="1"/>
</dbReference>
<reference evidence="8 9" key="1">
    <citation type="journal article" date="2014" name="PLoS Genet.">
        <title>Phylogenetically driven sequencing of extremely halophilic archaea reveals strategies for static and dynamic osmo-response.</title>
        <authorList>
            <person name="Becker E.A."/>
            <person name="Seitzer P.M."/>
            <person name="Tritt A."/>
            <person name="Larsen D."/>
            <person name="Krusor M."/>
            <person name="Yao A.I."/>
            <person name="Wu D."/>
            <person name="Madern D."/>
            <person name="Eisen J.A."/>
            <person name="Darling A.E."/>
            <person name="Facciotti M.T."/>
        </authorList>
    </citation>
    <scope>NUCLEOTIDE SEQUENCE [LARGE SCALE GENOMIC DNA]</scope>
    <source>
        <strain evidence="8 9">DSM 12281</strain>
    </source>
</reference>
<dbReference type="Gene3D" id="3.30.470.20">
    <property type="entry name" value="ATP-grasp fold, B domain"/>
    <property type="match status" value="1"/>
</dbReference>
<dbReference type="AlphaFoldDB" id="M0AEK7"/>
<dbReference type="SUPFAM" id="SSF56059">
    <property type="entry name" value="Glutathione synthetase ATP-binding domain-like"/>
    <property type="match status" value="1"/>
</dbReference>
<dbReference type="RefSeq" id="WP_006823985.1">
    <property type="nucleotide sequence ID" value="NZ_AOIL01000001.1"/>
</dbReference>
<dbReference type="STRING" id="1230458.C484_00340"/>
<dbReference type="Gene3D" id="3.30.1490.20">
    <property type="entry name" value="ATP-grasp fold, A domain"/>
    <property type="match status" value="1"/>
</dbReference>
<feature type="domain" description="ATP-grasp" evidence="7">
    <location>
        <begin position="25"/>
        <end position="241"/>
    </location>
</feature>
<dbReference type="PROSITE" id="PS50975">
    <property type="entry name" value="ATP_GRASP"/>
    <property type="match status" value="1"/>
</dbReference>
<dbReference type="GO" id="GO:0005524">
    <property type="term" value="F:ATP binding"/>
    <property type="evidence" value="ECO:0007669"/>
    <property type="project" value="UniProtKB-UniRule"/>
</dbReference>
<dbReference type="InterPro" id="IPR051538">
    <property type="entry name" value="Acyl-CoA_Synth/Transferase"/>
</dbReference>
<evidence type="ECO:0000313" key="8">
    <source>
        <dbReference type="EMBL" id="ELY96836.1"/>
    </source>
</evidence>
<organism evidence="8 9">
    <name type="scientific">Natrialba taiwanensis DSM 12281</name>
    <dbReference type="NCBI Taxonomy" id="1230458"/>
    <lineage>
        <taxon>Archaea</taxon>
        <taxon>Methanobacteriati</taxon>
        <taxon>Methanobacteriota</taxon>
        <taxon>Stenosarchaea group</taxon>
        <taxon>Halobacteria</taxon>
        <taxon>Halobacteriales</taxon>
        <taxon>Natrialbaceae</taxon>
        <taxon>Natrialba</taxon>
    </lineage>
</organism>
<gene>
    <name evidence="8" type="ORF">C484_00340</name>
</gene>
<keyword evidence="3" id="KW-0436">Ligase</keyword>
<dbReference type="InterPro" id="IPR011761">
    <property type="entry name" value="ATP-grasp"/>
</dbReference>
<sequence length="251" mass="26007">MTNPLTPVDAALTDGRTALTESEAKTVIADRGLVTPTGELVRAPDAAVEAAERLGFPVVAKVAAPSVQHKSEWAGGVGVNVNLGDADAVRTAATQIFDAASDRDLDAAVLIEEGIDIEAGLEVIVGATRDPSFGPTVLVGLGGIAVEILQDTSHRIAPVSTATALEMTRELEASPLFDGYRGSPAVDREAVAEAIVAVGDLVAEREAIREVEINPLLARPDGAVALDALVSLDSEVHGDGDHRSGRRQNRS</sequence>
<evidence type="ECO:0000256" key="4">
    <source>
        <dbReference type="ARBA" id="ARBA00022741"/>
    </source>
</evidence>
<dbReference type="Pfam" id="PF13549">
    <property type="entry name" value="ATP-grasp_5"/>
    <property type="match status" value="1"/>
</dbReference>
<evidence type="ECO:0000259" key="7">
    <source>
        <dbReference type="PROSITE" id="PS50975"/>
    </source>
</evidence>
<dbReference type="EMBL" id="AOIL01000001">
    <property type="protein sequence ID" value="ELY96836.1"/>
    <property type="molecule type" value="Genomic_DNA"/>
</dbReference>